<gene>
    <name evidence="6" type="ORF">DRF67_13965</name>
</gene>
<evidence type="ECO:0000259" key="5">
    <source>
        <dbReference type="Pfam" id="PF01420"/>
    </source>
</evidence>
<dbReference type="GO" id="GO:0009307">
    <property type="term" value="P:DNA restriction-modification system"/>
    <property type="evidence" value="ECO:0007669"/>
    <property type="project" value="UniProtKB-KW"/>
</dbReference>
<dbReference type="GO" id="GO:0003677">
    <property type="term" value="F:DNA binding"/>
    <property type="evidence" value="ECO:0007669"/>
    <property type="project" value="UniProtKB-KW"/>
</dbReference>
<evidence type="ECO:0000256" key="4">
    <source>
        <dbReference type="SAM" id="Coils"/>
    </source>
</evidence>
<comment type="caution">
    <text evidence="6">The sequence shown here is derived from an EMBL/GenBank/DDBJ whole genome shotgun (WGS) entry which is preliminary data.</text>
</comment>
<keyword evidence="4" id="KW-0175">Coiled coil</keyword>
<evidence type="ECO:0000313" key="7">
    <source>
        <dbReference type="Proteomes" id="UP000256257"/>
    </source>
</evidence>
<name>A0A3D9AZ75_9FLAO</name>
<dbReference type="InterPro" id="IPR044946">
    <property type="entry name" value="Restrct_endonuc_typeI_TRD_sf"/>
</dbReference>
<dbReference type="InterPro" id="IPR000055">
    <property type="entry name" value="Restrct_endonuc_typeI_TRD"/>
</dbReference>
<evidence type="ECO:0000256" key="1">
    <source>
        <dbReference type="ARBA" id="ARBA00010923"/>
    </source>
</evidence>
<dbReference type="Proteomes" id="UP000256257">
    <property type="component" value="Unassembled WGS sequence"/>
</dbReference>
<feature type="domain" description="Type I restriction modification DNA specificity" evidence="5">
    <location>
        <begin position="24"/>
        <end position="179"/>
    </location>
</feature>
<protein>
    <recommendedName>
        <fullName evidence="5">Type I restriction modification DNA specificity domain-containing protein</fullName>
    </recommendedName>
</protein>
<evidence type="ECO:0000256" key="3">
    <source>
        <dbReference type="ARBA" id="ARBA00023125"/>
    </source>
</evidence>
<reference evidence="6 7" key="1">
    <citation type="submission" date="2018-06" db="EMBL/GenBank/DDBJ databases">
        <title>Novel Chryseobacterium species.</title>
        <authorList>
            <person name="Newman J."/>
            <person name="Hugo C."/>
            <person name="Oosthuizen L."/>
            <person name="Charimba G."/>
        </authorList>
    </citation>
    <scope>NUCLEOTIDE SEQUENCE [LARGE SCALE GENOMIC DNA]</scope>
    <source>
        <strain evidence="6 7">7_F195</strain>
    </source>
</reference>
<organism evidence="6 7">
    <name type="scientific">Chryseobacterium pennipullorum</name>
    <dbReference type="NCBI Taxonomy" id="2258963"/>
    <lineage>
        <taxon>Bacteria</taxon>
        <taxon>Pseudomonadati</taxon>
        <taxon>Bacteroidota</taxon>
        <taxon>Flavobacteriia</taxon>
        <taxon>Flavobacteriales</taxon>
        <taxon>Weeksellaceae</taxon>
        <taxon>Chryseobacterium group</taxon>
        <taxon>Chryseobacterium</taxon>
    </lineage>
</organism>
<dbReference type="AlphaFoldDB" id="A0A3D9AZ75"/>
<dbReference type="Gene3D" id="3.90.220.20">
    <property type="entry name" value="DNA methylase specificity domains"/>
    <property type="match status" value="2"/>
</dbReference>
<dbReference type="SUPFAM" id="SSF116734">
    <property type="entry name" value="DNA methylase specificity domain"/>
    <property type="match status" value="2"/>
</dbReference>
<dbReference type="InterPro" id="IPR052021">
    <property type="entry name" value="Type-I_RS_S_subunit"/>
</dbReference>
<keyword evidence="3" id="KW-0238">DNA-binding</keyword>
<evidence type="ECO:0000313" key="6">
    <source>
        <dbReference type="EMBL" id="REC46643.1"/>
    </source>
</evidence>
<sequence length="624" mass="72070">MEIKIKDLITDKIPGEWGEEVIDGNGINVIRTANFTNLGNINFSNIVQRKIDQRKIDQKQLKQGDVIIEKSGGSPTQPVGRVVYFDLVTDEIYLCNNFTAVLRPDKFKIYPRYFFYQLFIGYIRGKTLKYQNKTTGIINLKLDNYINEKIFVPSRKDQIRIVEVLTKVETLIQQRKESIILLENFLRSTFLDMFGDPVKNEKKWVKTSVGKYTDCIVPGRDKPKSFSGNIPWIKTEDLNNKSFFNKSKENIGLTLEEITNVRGKIIPSNSVIMTCVGQLNIISINKVECIINQQLHSFQCHRELNNIFLMFALGFEERFMHANASKTTVAYMNKSICNSIPIIVPPIKIQNKFATIVEKAEKVKEHHKESLKELENLFGSLSQKAFKGELDLSKLDVSAQMREVEKKIKAESILDISLETKLSKSMQQFIKQTADIQKSIALANNMIPKALFEQIESINKIASPFQNLKSYQIPESLSQAMKSFDGIKSITSQLNQEAKEQFKTKLTWEEVNFEMVANWIKEEYSEYYFNSEILINFLESERVVFSNYHSSEELKTNPKLNEADDIKSFVFSALKGKNQFIKLEQFFYDAVNENIQLNLRDEDYEVIKDKGDQLRSGVYFKVIE</sequence>
<dbReference type="OrthoDB" id="9816225at2"/>
<dbReference type="Pfam" id="PF01420">
    <property type="entry name" value="Methylase_S"/>
    <property type="match status" value="2"/>
</dbReference>
<dbReference type="PANTHER" id="PTHR30408">
    <property type="entry name" value="TYPE-1 RESTRICTION ENZYME ECOKI SPECIFICITY PROTEIN"/>
    <property type="match status" value="1"/>
</dbReference>
<accession>A0A3D9AZ75</accession>
<dbReference type="PANTHER" id="PTHR30408:SF12">
    <property type="entry name" value="TYPE I RESTRICTION ENZYME MJAVIII SPECIFICITY SUBUNIT"/>
    <property type="match status" value="1"/>
</dbReference>
<dbReference type="EMBL" id="QNVV01000012">
    <property type="protein sequence ID" value="REC46643.1"/>
    <property type="molecule type" value="Genomic_DNA"/>
</dbReference>
<keyword evidence="7" id="KW-1185">Reference proteome</keyword>
<evidence type="ECO:0000256" key="2">
    <source>
        <dbReference type="ARBA" id="ARBA00022747"/>
    </source>
</evidence>
<proteinExistence type="inferred from homology"/>
<feature type="domain" description="Type I restriction modification DNA specificity" evidence="5">
    <location>
        <begin position="223"/>
        <end position="376"/>
    </location>
</feature>
<dbReference type="RefSeq" id="WP_115928905.1">
    <property type="nucleotide sequence ID" value="NZ_QNVV01000012.1"/>
</dbReference>
<comment type="similarity">
    <text evidence="1">Belongs to the type-I restriction system S methylase family.</text>
</comment>
<keyword evidence="2" id="KW-0680">Restriction system</keyword>
<feature type="coiled-coil region" evidence="4">
    <location>
        <begin position="357"/>
        <end position="384"/>
    </location>
</feature>